<dbReference type="InterPro" id="IPR028366">
    <property type="entry name" value="PhoU"/>
</dbReference>
<evidence type="ECO:0000256" key="6">
    <source>
        <dbReference type="ARBA" id="ARBA00022592"/>
    </source>
</evidence>
<keyword evidence="5 7" id="KW-0963">Cytoplasm</keyword>
<proteinExistence type="inferred from homology"/>
<name>A0A2U3AM54_9BACL</name>
<keyword evidence="10" id="KW-1185">Reference proteome</keyword>
<evidence type="ECO:0000259" key="8">
    <source>
        <dbReference type="Pfam" id="PF01895"/>
    </source>
</evidence>
<evidence type="ECO:0000256" key="3">
    <source>
        <dbReference type="ARBA" id="ARBA00011738"/>
    </source>
</evidence>
<evidence type="ECO:0000256" key="5">
    <source>
        <dbReference type="ARBA" id="ARBA00022490"/>
    </source>
</evidence>
<gene>
    <name evidence="9" type="primary">phoU</name>
    <name evidence="9" type="ORF">DEX24_08055</name>
</gene>
<dbReference type="Gene3D" id="1.20.58.220">
    <property type="entry name" value="Phosphate transport system protein phou homolog 2, domain 2"/>
    <property type="match status" value="1"/>
</dbReference>
<dbReference type="Pfam" id="PF01895">
    <property type="entry name" value="PhoU"/>
    <property type="match status" value="2"/>
</dbReference>
<dbReference type="GO" id="GO:0006817">
    <property type="term" value="P:phosphate ion transport"/>
    <property type="evidence" value="ECO:0007669"/>
    <property type="project" value="UniProtKB-KW"/>
</dbReference>
<feature type="domain" description="PhoU" evidence="8">
    <location>
        <begin position="20"/>
        <end position="105"/>
    </location>
</feature>
<comment type="subunit">
    <text evidence="3 7">Homodimer.</text>
</comment>
<dbReference type="SUPFAM" id="SSF109755">
    <property type="entry name" value="PhoU-like"/>
    <property type="match status" value="1"/>
</dbReference>
<evidence type="ECO:0000313" key="10">
    <source>
        <dbReference type="Proteomes" id="UP000245938"/>
    </source>
</evidence>
<feature type="domain" description="PhoU" evidence="8">
    <location>
        <begin position="121"/>
        <end position="205"/>
    </location>
</feature>
<dbReference type="FunFam" id="1.20.58.220:FF:000004">
    <property type="entry name" value="Phosphate-specific transport system accessory protein PhoU"/>
    <property type="match status" value="1"/>
</dbReference>
<evidence type="ECO:0000313" key="9">
    <source>
        <dbReference type="EMBL" id="PWI25587.1"/>
    </source>
</evidence>
<dbReference type="GO" id="GO:0030643">
    <property type="term" value="P:intracellular phosphate ion homeostasis"/>
    <property type="evidence" value="ECO:0007669"/>
    <property type="project" value="InterPro"/>
</dbReference>
<protein>
    <recommendedName>
        <fullName evidence="7">Phosphate-specific transport system accessory protein PhoU</fullName>
    </recommendedName>
</protein>
<evidence type="ECO:0000256" key="1">
    <source>
        <dbReference type="ARBA" id="ARBA00004496"/>
    </source>
</evidence>
<evidence type="ECO:0000256" key="4">
    <source>
        <dbReference type="ARBA" id="ARBA00022448"/>
    </source>
</evidence>
<dbReference type="PIRSF" id="PIRSF003107">
    <property type="entry name" value="PhoU"/>
    <property type="match status" value="1"/>
</dbReference>
<organism evidence="9 10">
    <name type="scientific">Kurthia sibirica</name>
    <dbReference type="NCBI Taxonomy" id="202750"/>
    <lineage>
        <taxon>Bacteria</taxon>
        <taxon>Bacillati</taxon>
        <taxon>Bacillota</taxon>
        <taxon>Bacilli</taxon>
        <taxon>Bacillales</taxon>
        <taxon>Caryophanaceae</taxon>
        <taxon>Kurthia</taxon>
    </lineage>
</organism>
<accession>A0A2U3AM54</accession>
<dbReference type="EMBL" id="QFVR01000008">
    <property type="protein sequence ID" value="PWI25587.1"/>
    <property type="molecule type" value="Genomic_DNA"/>
</dbReference>
<dbReference type="PANTHER" id="PTHR42930:SF3">
    <property type="entry name" value="PHOSPHATE-SPECIFIC TRANSPORT SYSTEM ACCESSORY PROTEIN PHOU"/>
    <property type="match status" value="1"/>
</dbReference>
<keyword evidence="6 7" id="KW-0592">Phosphate transport</keyword>
<dbReference type="Proteomes" id="UP000245938">
    <property type="component" value="Unassembled WGS sequence"/>
</dbReference>
<dbReference type="AlphaFoldDB" id="A0A2U3AM54"/>
<sequence>MVVREKYEQDLAAVQRLLVDICEMSIAAFDKSVDTFLSKNIDQALMILDQDRFINRLEEHIQDEVILIIAKQQPVATDLRRLIMIISAASNMERVGDYAVNIAKETIRLGQTDIQYSVEKIKELRSLAIEMLRDMLKAFQEEDLHYAKEVSLRDDEIDKLYGETIVEIIESAKEHGANIEQVTQLSFICKYIERAADHATNLAEALFFLLKGKHYELNH</sequence>
<dbReference type="OrthoDB" id="9814256at2"/>
<keyword evidence="4 7" id="KW-0813">Transport</keyword>
<comment type="caution">
    <text evidence="9">The sequence shown here is derived from an EMBL/GenBank/DDBJ whole genome shotgun (WGS) entry which is preliminary data.</text>
</comment>
<dbReference type="GO" id="GO:0045936">
    <property type="term" value="P:negative regulation of phosphate metabolic process"/>
    <property type="evidence" value="ECO:0007669"/>
    <property type="project" value="InterPro"/>
</dbReference>
<comment type="similarity">
    <text evidence="2 7">Belongs to the PhoU family.</text>
</comment>
<evidence type="ECO:0000256" key="2">
    <source>
        <dbReference type="ARBA" id="ARBA00008107"/>
    </source>
</evidence>
<reference evidence="9 10" key="1">
    <citation type="submission" date="2018-05" db="EMBL/GenBank/DDBJ databases">
        <title>Kurthia sibirica genome sequence.</title>
        <authorList>
            <person name="Maclea K.S."/>
            <person name="Goen A.E."/>
        </authorList>
    </citation>
    <scope>NUCLEOTIDE SEQUENCE [LARGE SCALE GENOMIC DNA]</scope>
    <source>
        <strain evidence="9 10">ATCC 49154</strain>
    </source>
</reference>
<dbReference type="InterPro" id="IPR026022">
    <property type="entry name" value="PhoU_dom"/>
</dbReference>
<dbReference type="NCBIfam" id="TIGR02135">
    <property type="entry name" value="phoU_full"/>
    <property type="match status" value="1"/>
</dbReference>
<evidence type="ECO:0000256" key="7">
    <source>
        <dbReference type="PIRNR" id="PIRNR003107"/>
    </source>
</evidence>
<dbReference type="GO" id="GO:0005737">
    <property type="term" value="C:cytoplasm"/>
    <property type="evidence" value="ECO:0007669"/>
    <property type="project" value="UniProtKB-SubCell"/>
</dbReference>
<dbReference type="PANTHER" id="PTHR42930">
    <property type="entry name" value="PHOSPHATE-SPECIFIC TRANSPORT SYSTEM ACCESSORY PROTEIN PHOU"/>
    <property type="match status" value="1"/>
</dbReference>
<comment type="function">
    <text evidence="7">Plays a role in the regulation of phosphate uptake.</text>
</comment>
<comment type="subcellular location">
    <subcellularLocation>
        <location evidence="1 7">Cytoplasm</location>
    </subcellularLocation>
</comment>
<dbReference type="InterPro" id="IPR038078">
    <property type="entry name" value="PhoU-like_sf"/>
</dbReference>